<dbReference type="InterPro" id="IPR023351">
    <property type="entry name" value="YppE-like_sf"/>
</dbReference>
<accession>A0A941DTS9</accession>
<dbReference type="Proteomes" id="UP000675284">
    <property type="component" value="Unassembled WGS sequence"/>
</dbReference>
<dbReference type="InterPro" id="IPR014913">
    <property type="entry name" value="YppE-like"/>
</dbReference>
<gene>
    <name evidence="1" type="ORF">KCX74_05985</name>
</gene>
<proteinExistence type="predicted"/>
<dbReference type="SUPFAM" id="SSF140415">
    <property type="entry name" value="YppE-like"/>
    <property type="match status" value="1"/>
</dbReference>
<reference evidence="1" key="1">
    <citation type="submission" date="2021-04" db="EMBL/GenBank/DDBJ databases">
        <title>Isolation and polyphasic classification of algal microorganism.</title>
        <authorList>
            <person name="Wang S."/>
        </authorList>
    </citation>
    <scope>NUCLEOTIDE SEQUENCE</scope>
    <source>
        <strain evidence="1">720a</strain>
    </source>
</reference>
<sequence length="120" mass="14643">MDIKKQTELLKEHVVRLKDKYEQNDPPENRKDKALFLKVKEETTPIYEMLQQWETGTLRMVKERKLTIHPQQVASTKENMELLLMHSYYIDVRRKRYMELNHSILYIFDQIIRELELGHN</sequence>
<comment type="caution">
    <text evidence="1">The sequence shown here is derived from an EMBL/GenBank/DDBJ whole genome shotgun (WGS) entry which is preliminary data.</text>
</comment>
<evidence type="ECO:0000313" key="1">
    <source>
        <dbReference type="EMBL" id="MBR7795591.1"/>
    </source>
</evidence>
<keyword evidence="2" id="KW-1185">Reference proteome</keyword>
<evidence type="ECO:0000313" key="2">
    <source>
        <dbReference type="Proteomes" id="UP000675284"/>
    </source>
</evidence>
<name>A0A941DTS9_9BACI</name>
<dbReference type="AlphaFoldDB" id="A0A941DTS9"/>
<dbReference type="Pfam" id="PF08807">
    <property type="entry name" value="DUF1798"/>
    <property type="match status" value="1"/>
</dbReference>
<dbReference type="EMBL" id="JAGSOT010000012">
    <property type="protein sequence ID" value="MBR7795591.1"/>
    <property type="molecule type" value="Genomic_DNA"/>
</dbReference>
<protein>
    <submittedName>
        <fullName evidence="1">DUF1798 family protein</fullName>
    </submittedName>
</protein>
<organism evidence="1 2">
    <name type="scientific">Virgibacillus salarius</name>
    <dbReference type="NCBI Taxonomy" id="447199"/>
    <lineage>
        <taxon>Bacteria</taxon>
        <taxon>Bacillati</taxon>
        <taxon>Bacillota</taxon>
        <taxon>Bacilli</taxon>
        <taxon>Bacillales</taxon>
        <taxon>Bacillaceae</taxon>
        <taxon>Virgibacillus</taxon>
    </lineage>
</organism>
<dbReference type="Gene3D" id="1.20.120.440">
    <property type="entry name" value="YppE-like"/>
    <property type="match status" value="1"/>
</dbReference>
<dbReference type="RefSeq" id="WP_026680982.1">
    <property type="nucleotide sequence ID" value="NZ_BAAACY010000037.1"/>
</dbReference>